<protein>
    <submittedName>
        <fullName evidence="1">Metallo-dependent hydrolase</fullName>
    </submittedName>
</protein>
<sequence>MMQEPILDFRSMPKIELHAHLTGSISRQCLHDIWEKKKGAGETDLEDPLVVMPPGNHNYDLKTFFPLFSSYIYHLVNDADSLDYSTRSVVRDFARDGVAYVELRTTPRAMPNAGLDKAGYVSAVLRAMEAAQREEPALRARLILSIDRRNSREEAHEVVALAKKFRSRGVVAIDLCGDPTKGDVSTFTGAVQEAKAAGLKVTIHFAEAEASASDAELSTIMSWMPDRLGHVIHVPAAVKRQIATRTGIGLELCLSCNVHAKMIVGSFEAHHFGEWWRVEGPIVVPCTDDVGVFGSPLSNEWALIQQHFKLERDEILGLAKRGIEVIFGGDDEKERLREIMW</sequence>
<proteinExistence type="predicted"/>
<comment type="caution">
    <text evidence="1">The sequence shown here is derived from an EMBL/GenBank/DDBJ whole genome shotgun (WGS) entry which is preliminary data.</text>
</comment>
<gene>
    <name evidence="1" type="ORF">F4820DRAFT_56153</name>
</gene>
<evidence type="ECO:0000313" key="1">
    <source>
        <dbReference type="EMBL" id="KAI4861610.1"/>
    </source>
</evidence>
<reference evidence="1 2" key="1">
    <citation type="journal article" date="2022" name="New Phytol.">
        <title>Ecological generalism drives hyperdiversity of secondary metabolite gene clusters in xylarialean endophytes.</title>
        <authorList>
            <person name="Franco M.E.E."/>
            <person name="Wisecaver J.H."/>
            <person name="Arnold A.E."/>
            <person name="Ju Y.M."/>
            <person name="Slot J.C."/>
            <person name="Ahrendt S."/>
            <person name="Moore L.P."/>
            <person name="Eastman K.E."/>
            <person name="Scott K."/>
            <person name="Konkel Z."/>
            <person name="Mondo S.J."/>
            <person name="Kuo A."/>
            <person name="Hayes R.D."/>
            <person name="Haridas S."/>
            <person name="Andreopoulos B."/>
            <person name="Riley R."/>
            <person name="LaButti K."/>
            <person name="Pangilinan J."/>
            <person name="Lipzen A."/>
            <person name="Amirebrahimi M."/>
            <person name="Yan J."/>
            <person name="Adam C."/>
            <person name="Keymanesh K."/>
            <person name="Ng V."/>
            <person name="Louie K."/>
            <person name="Northen T."/>
            <person name="Drula E."/>
            <person name="Henrissat B."/>
            <person name="Hsieh H.M."/>
            <person name="Youens-Clark K."/>
            <person name="Lutzoni F."/>
            <person name="Miadlikowska J."/>
            <person name="Eastwood D.C."/>
            <person name="Hamelin R.C."/>
            <person name="Grigoriev I.V."/>
            <person name="U'Ren J.M."/>
        </authorList>
    </citation>
    <scope>NUCLEOTIDE SEQUENCE [LARGE SCALE GENOMIC DNA]</scope>
    <source>
        <strain evidence="1 2">CBS 119005</strain>
    </source>
</reference>
<dbReference type="Proteomes" id="UP001497700">
    <property type="component" value="Unassembled WGS sequence"/>
</dbReference>
<name>A0ACB9YQA0_9PEZI</name>
<dbReference type="EMBL" id="MU393547">
    <property type="protein sequence ID" value="KAI4861610.1"/>
    <property type="molecule type" value="Genomic_DNA"/>
</dbReference>
<organism evidence="1 2">
    <name type="scientific">Hypoxylon rubiginosum</name>
    <dbReference type="NCBI Taxonomy" id="110542"/>
    <lineage>
        <taxon>Eukaryota</taxon>
        <taxon>Fungi</taxon>
        <taxon>Dikarya</taxon>
        <taxon>Ascomycota</taxon>
        <taxon>Pezizomycotina</taxon>
        <taxon>Sordariomycetes</taxon>
        <taxon>Xylariomycetidae</taxon>
        <taxon>Xylariales</taxon>
        <taxon>Hypoxylaceae</taxon>
        <taxon>Hypoxylon</taxon>
    </lineage>
</organism>
<accession>A0ACB9YQA0</accession>
<evidence type="ECO:0000313" key="2">
    <source>
        <dbReference type="Proteomes" id="UP001497700"/>
    </source>
</evidence>
<keyword evidence="1" id="KW-0378">Hydrolase</keyword>
<keyword evidence="2" id="KW-1185">Reference proteome</keyword>